<evidence type="ECO:0000313" key="3">
    <source>
        <dbReference type="EMBL" id="ORW33791.1"/>
    </source>
</evidence>
<name>A0A1X2AL87_9MYCO</name>
<protein>
    <recommendedName>
        <fullName evidence="2">DUF732 domain-containing protein</fullName>
    </recommendedName>
</protein>
<sequence>MRALAAGTQRWIWLFRHQPLTIRLLAGAAGLLTVAAAFAAPAEADPSTDDAFIDALNHAGIDFGEPGNAMKVGESICPMLAQPGGNFAAAAASVTNRGMSPGMAKMFTTIAIQMYCPQEMANIASGNPTAGIPGGLPGLAGGLPGGIPGIHQIPGMPGA</sequence>
<evidence type="ECO:0000256" key="1">
    <source>
        <dbReference type="SAM" id="SignalP"/>
    </source>
</evidence>
<gene>
    <name evidence="4" type="ORF">AWB90_02710</name>
    <name evidence="3" type="ORF">AWB91_06400</name>
</gene>
<dbReference type="RefSeq" id="WP_085096266.1">
    <property type="nucleotide sequence ID" value="NZ_JACKVQ010000009.1"/>
</dbReference>
<feature type="signal peptide" evidence="1">
    <location>
        <begin position="1"/>
        <end position="39"/>
    </location>
</feature>
<evidence type="ECO:0000259" key="2">
    <source>
        <dbReference type="Pfam" id="PF05305"/>
    </source>
</evidence>
<dbReference type="STRING" id="767916.AWB91_06400"/>
<reference evidence="5 6" key="1">
    <citation type="journal article" date="2015" name="Emerg. Microbes Infect.">
        <title>Characterization of 17 strains belonging to the Mycobacterium simiae complex and description of Mycobacterium paraense sp. nov.</title>
        <authorList>
            <person name="Fusco da Costa A.R."/>
            <person name="Fedrizzi T."/>
            <person name="Lopes M.L."/>
            <person name="Pecorari M."/>
            <person name="Oliveira da Costa W.L."/>
            <person name="Giacobazzi E."/>
            <person name="da Costa Bahia J.R."/>
            <person name="De Sanctis V."/>
            <person name="Batista Lima K.V."/>
            <person name="Bertorelli R."/>
            <person name="Grottola A."/>
            <person name="Fabio A."/>
            <person name="Mariottini A."/>
            <person name="Ferretti P."/>
            <person name="Di Leva F."/>
            <person name="Fregni Serpini G."/>
            <person name="Tagliazucchi S."/>
            <person name="Rumpianesi F."/>
            <person name="Jousson O."/>
            <person name="Segata N."/>
            <person name="Tortoli E."/>
        </authorList>
    </citation>
    <scope>NUCLEOTIDE SEQUENCE [LARGE SCALE GENOMIC DNA]</scope>
    <source>
        <strain evidence="3 6">FI-07156</strain>
        <strain evidence="4 5">IEC33</strain>
    </source>
</reference>
<organism evidence="4 5">
    <name type="scientific">Mycobacterium paraense</name>
    <dbReference type="NCBI Taxonomy" id="767916"/>
    <lineage>
        <taxon>Bacteria</taxon>
        <taxon>Bacillati</taxon>
        <taxon>Actinomycetota</taxon>
        <taxon>Actinomycetes</taxon>
        <taxon>Mycobacteriales</taxon>
        <taxon>Mycobacteriaceae</taxon>
        <taxon>Mycobacterium</taxon>
        <taxon>Mycobacterium simiae complex</taxon>
    </lineage>
</organism>
<dbReference type="EMBL" id="LQPN01000014">
    <property type="protein sequence ID" value="ORW52148.1"/>
    <property type="molecule type" value="Genomic_DNA"/>
</dbReference>
<proteinExistence type="predicted"/>
<comment type="caution">
    <text evidence="4">The sequence shown here is derived from an EMBL/GenBank/DDBJ whole genome shotgun (WGS) entry which is preliminary data.</text>
</comment>
<evidence type="ECO:0000313" key="6">
    <source>
        <dbReference type="Proteomes" id="UP000193801"/>
    </source>
</evidence>
<evidence type="ECO:0000313" key="5">
    <source>
        <dbReference type="Proteomes" id="UP000193285"/>
    </source>
</evidence>
<dbReference type="OrthoDB" id="4743565at2"/>
<keyword evidence="6" id="KW-1185">Reference proteome</keyword>
<dbReference type="Proteomes" id="UP000193285">
    <property type="component" value="Unassembled WGS sequence"/>
</dbReference>
<dbReference type="Pfam" id="PF05305">
    <property type="entry name" value="DUF732"/>
    <property type="match status" value="1"/>
</dbReference>
<dbReference type="InterPro" id="IPR007969">
    <property type="entry name" value="DUF732"/>
</dbReference>
<feature type="domain" description="DUF732" evidence="2">
    <location>
        <begin position="49"/>
        <end position="118"/>
    </location>
</feature>
<reference evidence="4" key="3">
    <citation type="submission" date="2016-01" db="EMBL/GenBank/DDBJ databases">
        <authorList>
            <person name="Oliw E.H."/>
        </authorList>
    </citation>
    <scope>NUCLEOTIDE SEQUENCE</scope>
    <source>
        <strain evidence="4">IEC33</strain>
    </source>
</reference>
<accession>A0A1X2AL87</accession>
<keyword evidence="1" id="KW-0732">Signal</keyword>
<dbReference type="Proteomes" id="UP000193801">
    <property type="component" value="Unassembled WGS sequence"/>
</dbReference>
<feature type="chain" id="PRO_5039606773" description="DUF732 domain-containing protein" evidence="1">
    <location>
        <begin position="40"/>
        <end position="159"/>
    </location>
</feature>
<dbReference type="EMBL" id="LQPK01000002">
    <property type="protein sequence ID" value="ORW33791.1"/>
    <property type="molecule type" value="Genomic_DNA"/>
</dbReference>
<dbReference type="AlphaFoldDB" id="A0A1X2AL87"/>
<evidence type="ECO:0000313" key="4">
    <source>
        <dbReference type="EMBL" id="ORW52148.1"/>
    </source>
</evidence>
<reference evidence="3" key="2">
    <citation type="submission" date="2016-01" db="EMBL/GenBank/DDBJ databases">
        <authorList>
            <person name="Ana R.F.D.C."/>
            <person name="Tarcisio F."/>
            <person name="Maria L.L."/>
            <person name="Monica P."/>
            <person name="Wana L.O.D.C."/>
            <person name="Elisabetta G."/>
            <person name="Jeann R.D.C.B."/>
            <person name="Veronica D.S."/>
            <person name="Karla V.B.L."/>
            <person name="Roberto B."/>
            <person name="Antonella G."/>
            <person name="Anna F."/>
            <person name="Alessandro M."/>
            <person name="Pamela F."/>
            <person name="Francesca D.L."/>
            <person name="Giulia F.S."/>
            <person name="Sara T."/>
            <person name="Fabio R."/>
            <person name="Olivier J."/>
            <person name="Nicola S."/>
            <person name="Enrico T."/>
        </authorList>
    </citation>
    <scope>NUCLEOTIDE SEQUENCE</scope>
    <source>
        <strain evidence="3">FI-07156</strain>
    </source>
</reference>